<evidence type="ECO:0000256" key="8">
    <source>
        <dbReference type="ARBA" id="ARBA00022573"/>
    </source>
</evidence>
<evidence type="ECO:0000256" key="11">
    <source>
        <dbReference type="ARBA" id="ARBA00022842"/>
    </source>
</evidence>
<comment type="cofactor">
    <cofactor evidence="1 19">
        <name>Mg(2+)</name>
        <dbReference type="ChEBI" id="CHEBI:18420"/>
    </cofactor>
</comment>
<evidence type="ECO:0000256" key="14">
    <source>
        <dbReference type="ARBA" id="ARBA00025228"/>
    </source>
</evidence>
<evidence type="ECO:0000256" key="9">
    <source>
        <dbReference type="ARBA" id="ARBA00022679"/>
    </source>
</evidence>
<keyword evidence="10 19" id="KW-0812">Transmembrane</keyword>
<evidence type="ECO:0000256" key="4">
    <source>
        <dbReference type="ARBA" id="ARBA00010561"/>
    </source>
</evidence>
<evidence type="ECO:0000256" key="7">
    <source>
        <dbReference type="ARBA" id="ARBA00022475"/>
    </source>
</evidence>
<dbReference type="AlphaFoldDB" id="A0A1H8VLR7"/>
<evidence type="ECO:0000256" key="1">
    <source>
        <dbReference type="ARBA" id="ARBA00001946"/>
    </source>
</evidence>
<dbReference type="InterPro" id="IPR003805">
    <property type="entry name" value="CobS"/>
</dbReference>
<keyword evidence="13 19" id="KW-0472">Membrane</keyword>
<comment type="pathway">
    <text evidence="3 19">Cofactor biosynthesis; adenosylcobalamin biosynthesis; adenosylcobalamin from cob(II)yrinate a,c-diamide: step 7/7.</text>
</comment>
<dbReference type="OrthoDB" id="9794626at2"/>
<feature type="transmembrane region" description="Helical" evidence="19">
    <location>
        <begin position="110"/>
        <end position="129"/>
    </location>
</feature>
<protein>
    <recommendedName>
        <fullName evidence="6 19">Adenosylcobinamide-GDP ribazoletransferase</fullName>
        <ecNumber evidence="5 19">2.7.8.26</ecNumber>
    </recommendedName>
    <alternativeName>
        <fullName evidence="16 19">Cobalamin synthase</fullName>
    </alternativeName>
    <alternativeName>
        <fullName evidence="15 19">Cobalamin-5'-phosphate synthase</fullName>
    </alternativeName>
</protein>
<name>A0A1H8VLR7_9BRAD</name>
<sequence length="258" mass="26486">MIRPLQPLLNAIQFMTIVPTPGADRLDDDWLLSAAKYFPLVGALIGLASAAVLLAGSAIWTGIVPAVLAILTGTILTGALHEDGIADTADGLFGGRTREQRLLIIKDSRIGTYGAIALVSSLVLRIALLASLPGWLGAAALVAAHSLGRSGILLTMSAIPYAGNVATAKLNYPTTRIDQIGRMWASAFTVLGVLWLATTDVWAAGCGLAVAVVLGVLPPLAARRLLGGYTGDVLGATEQMIEIGLLLGVAAAVGHGPI</sequence>
<evidence type="ECO:0000256" key="16">
    <source>
        <dbReference type="ARBA" id="ARBA00032853"/>
    </source>
</evidence>
<accession>A0A1H8VLR7</accession>
<proteinExistence type="inferred from homology"/>
<organism evidence="20 21">
    <name type="scientific">Rhodopseudomonas pseudopalustris</name>
    <dbReference type="NCBI Taxonomy" id="1513892"/>
    <lineage>
        <taxon>Bacteria</taxon>
        <taxon>Pseudomonadati</taxon>
        <taxon>Pseudomonadota</taxon>
        <taxon>Alphaproteobacteria</taxon>
        <taxon>Hyphomicrobiales</taxon>
        <taxon>Nitrobacteraceae</taxon>
        <taxon>Rhodopseudomonas</taxon>
    </lineage>
</organism>
<evidence type="ECO:0000256" key="12">
    <source>
        <dbReference type="ARBA" id="ARBA00022989"/>
    </source>
</evidence>
<evidence type="ECO:0000256" key="15">
    <source>
        <dbReference type="ARBA" id="ARBA00032605"/>
    </source>
</evidence>
<comment type="subcellular location">
    <subcellularLocation>
        <location evidence="2 19">Cell membrane</location>
        <topology evidence="2 19">Multi-pass membrane protein</topology>
    </subcellularLocation>
</comment>
<dbReference type="GO" id="GO:0005886">
    <property type="term" value="C:plasma membrane"/>
    <property type="evidence" value="ECO:0007669"/>
    <property type="project" value="UniProtKB-SubCell"/>
</dbReference>
<evidence type="ECO:0000256" key="10">
    <source>
        <dbReference type="ARBA" id="ARBA00022692"/>
    </source>
</evidence>
<evidence type="ECO:0000256" key="18">
    <source>
        <dbReference type="ARBA" id="ARBA00049504"/>
    </source>
</evidence>
<evidence type="ECO:0000313" key="20">
    <source>
        <dbReference type="EMBL" id="SEP16356.1"/>
    </source>
</evidence>
<dbReference type="EMBL" id="FODT01000009">
    <property type="protein sequence ID" value="SEP16356.1"/>
    <property type="molecule type" value="Genomic_DNA"/>
</dbReference>
<dbReference type="GO" id="GO:0009236">
    <property type="term" value="P:cobalamin biosynthetic process"/>
    <property type="evidence" value="ECO:0007669"/>
    <property type="project" value="UniProtKB-UniRule"/>
</dbReference>
<dbReference type="Pfam" id="PF02654">
    <property type="entry name" value="CobS"/>
    <property type="match status" value="1"/>
</dbReference>
<keyword evidence="12 19" id="KW-1133">Transmembrane helix</keyword>
<dbReference type="GO" id="GO:0051073">
    <property type="term" value="F:adenosylcobinamide-GDP ribazoletransferase activity"/>
    <property type="evidence" value="ECO:0007669"/>
    <property type="project" value="UniProtKB-UniRule"/>
</dbReference>
<comment type="catalytic activity">
    <reaction evidence="17 19">
        <text>alpha-ribazole + adenosylcob(III)inamide-GDP = adenosylcob(III)alamin + GMP + H(+)</text>
        <dbReference type="Rhea" id="RHEA:16049"/>
        <dbReference type="ChEBI" id="CHEBI:10329"/>
        <dbReference type="ChEBI" id="CHEBI:15378"/>
        <dbReference type="ChEBI" id="CHEBI:18408"/>
        <dbReference type="ChEBI" id="CHEBI:58115"/>
        <dbReference type="ChEBI" id="CHEBI:60487"/>
        <dbReference type="EC" id="2.7.8.26"/>
    </reaction>
</comment>
<feature type="transmembrane region" description="Helical" evidence="19">
    <location>
        <begin position="135"/>
        <end position="159"/>
    </location>
</feature>
<feature type="transmembrane region" description="Helical" evidence="19">
    <location>
        <begin position="202"/>
        <end position="221"/>
    </location>
</feature>
<gene>
    <name evidence="19" type="primary">cobS</name>
    <name evidence="20" type="ORF">SAMN05444123_10969</name>
</gene>
<evidence type="ECO:0000256" key="17">
    <source>
        <dbReference type="ARBA" id="ARBA00048623"/>
    </source>
</evidence>
<comment type="similarity">
    <text evidence="4 19">Belongs to the CobS family.</text>
</comment>
<dbReference type="PANTHER" id="PTHR34148">
    <property type="entry name" value="ADENOSYLCOBINAMIDE-GDP RIBAZOLETRANSFERASE"/>
    <property type="match status" value="1"/>
</dbReference>
<keyword evidence="21" id="KW-1185">Reference proteome</keyword>
<evidence type="ECO:0000313" key="21">
    <source>
        <dbReference type="Proteomes" id="UP000199615"/>
    </source>
</evidence>
<reference evidence="21" key="1">
    <citation type="submission" date="2016-10" db="EMBL/GenBank/DDBJ databases">
        <authorList>
            <person name="Varghese N."/>
            <person name="Submissions S."/>
        </authorList>
    </citation>
    <scope>NUCLEOTIDE SEQUENCE [LARGE SCALE GENOMIC DNA]</scope>
    <source>
        <strain evidence="21">DSM 123</strain>
    </source>
</reference>
<feature type="transmembrane region" description="Helical" evidence="19">
    <location>
        <begin position="180"/>
        <end position="196"/>
    </location>
</feature>
<feature type="transmembrane region" description="Helical" evidence="19">
    <location>
        <begin position="40"/>
        <end position="71"/>
    </location>
</feature>
<dbReference type="GO" id="GO:0008818">
    <property type="term" value="F:cobalamin 5'-phosphate synthase activity"/>
    <property type="evidence" value="ECO:0007669"/>
    <property type="project" value="UniProtKB-UniRule"/>
</dbReference>
<keyword evidence="7 19" id="KW-1003">Cell membrane</keyword>
<dbReference type="UniPathway" id="UPA00148">
    <property type="reaction ID" value="UER00238"/>
</dbReference>
<evidence type="ECO:0000256" key="5">
    <source>
        <dbReference type="ARBA" id="ARBA00013200"/>
    </source>
</evidence>
<evidence type="ECO:0000256" key="19">
    <source>
        <dbReference type="HAMAP-Rule" id="MF_00719"/>
    </source>
</evidence>
<evidence type="ECO:0000256" key="13">
    <source>
        <dbReference type="ARBA" id="ARBA00023136"/>
    </source>
</evidence>
<keyword evidence="8 19" id="KW-0169">Cobalamin biosynthesis</keyword>
<dbReference type="NCBIfam" id="TIGR00317">
    <property type="entry name" value="cobS"/>
    <property type="match status" value="1"/>
</dbReference>
<comment type="catalytic activity">
    <reaction evidence="18 19">
        <text>alpha-ribazole 5'-phosphate + adenosylcob(III)inamide-GDP = adenosylcob(III)alamin 5'-phosphate + GMP + H(+)</text>
        <dbReference type="Rhea" id="RHEA:23560"/>
        <dbReference type="ChEBI" id="CHEBI:15378"/>
        <dbReference type="ChEBI" id="CHEBI:57918"/>
        <dbReference type="ChEBI" id="CHEBI:58115"/>
        <dbReference type="ChEBI" id="CHEBI:60487"/>
        <dbReference type="ChEBI" id="CHEBI:60493"/>
        <dbReference type="EC" id="2.7.8.26"/>
    </reaction>
</comment>
<keyword evidence="11 19" id="KW-0460">Magnesium</keyword>
<dbReference type="EC" id="2.7.8.26" evidence="5 19"/>
<evidence type="ECO:0000256" key="2">
    <source>
        <dbReference type="ARBA" id="ARBA00004651"/>
    </source>
</evidence>
<dbReference type="PANTHER" id="PTHR34148:SF1">
    <property type="entry name" value="ADENOSYLCOBINAMIDE-GDP RIBAZOLETRANSFERASE"/>
    <property type="match status" value="1"/>
</dbReference>
<evidence type="ECO:0000256" key="6">
    <source>
        <dbReference type="ARBA" id="ARBA00015850"/>
    </source>
</evidence>
<dbReference type="RefSeq" id="WP_092685439.1">
    <property type="nucleotide sequence ID" value="NZ_FODT01000009.1"/>
</dbReference>
<dbReference type="HAMAP" id="MF_00719">
    <property type="entry name" value="CobS"/>
    <property type="match status" value="1"/>
</dbReference>
<keyword evidence="9 19" id="KW-0808">Transferase</keyword>
<comment type="function">
    <text evidence="14 19">Joins adenosylcobinamide-GDP and alpha-ribazole to generate adenosylcobalamin (Ado-cobalamin). Also synthesizes adenosylcobalamin 5'-phosphate from adenosylcobinamide-GDP and alpha-ribazole 5'-phosphate.</text>
</comment>
<dbReference type="Proteomes" id="UP000199615">
    <property type="component" value="Unassembled WGS sequence"/>
</dbReference>
<evidence type="ECO:0000256" key="3">
    <source>
        <dbReference type="ARBA" id="ARBA00004663"/>
    </source>
</evidence>